<protein>
    <submittedName>
        <fullName evidence="2">Uncharacterized protein</fullName>
    </submittedName>
</protein>
<name>A0A0A7G0V4_9CLOT</name>
<dbReference type="EMBL" id="CP006905">
    <property type="protein sequence ID" value="AIY84701.1"/>
    <property type="molecule type" value="Genomic_DNA"/>
</dbReference>
<gene>
    <name evidence="2" type="ORF">U729_1638</name>
</gene>
<feature type="region of interest" description="Disordered" evidence="1">
    <location>
        <begin position="46"/>
        <end position="115"/>
    </location>
</feature>
<evidence type="ECO:0000313" key="3">
    <source>
        <dbReference type="Proteomes" id="UP000030635"/>
    </source>
</evidence>
<feature type="compositionally biased region" description="Basic and acidic residues" evidence="1">
    <location>
        <begin position="46"/>
        <end position="71"/>
    </location>
</feature>
<sequence>MKKIVITSFLAILVSLSFYFIAIWEPDSYTENNADKNIVLDENKNDKKETTDKVNNKENIKEDNIEDKENNSDSSKSLNSEDKSSNNILNEEEKNTGMQENDTKDNNKESNDAVQSNASVFTVKKEEIIDKLSFKDKTKLLSVANKMSAVDVERIRESLEKNDEKEGAAEVFKVIKRRLTDEDYKQIKEILSPYINIKLLESMY</sequence>
<dbReference type="eggNOG" id="ENOG503292A">
    <property type="taxonomic scope" value="Bacteria"/>
</dbReference>
<feature type="compositionally biased region" description="Basic and acidic residues" evidence="1">
    <location>
        <begin position="91"/>
        <end position="111"/>
    </location>
</feature>
<dbReference type="Proteomes" id="UP000030635">
    <property type="component" value="Chromosome"/>
</dbReference>
<dbReference type="AlphaFoldDB" id="A0A0A7G0V4"/>
<evidence type="ECO:0000313" key="2">
    <source>
        <dbReference type="EMBL" id="AIY84701.1"/>
    </source>
</evidence>
<accession>A0A0A7G0V4</accession>
<keyword evidence="3" id="KW-1185">Reference proteome</keyword>
<reference evidence="2 3" key="1">
    <citation type="journal article" date="2015" name="Infect. Genet. Evol.">
        <title>Genomic sequences of six botulinum neurotoxin-producing strains representing three clostridial species illustrate the mobility and diversity of botulinum neurotoxin genes.</title>
        <authorList>
            <person name="Smith T.J."/>
            <person name="Hill K.K."/>
            <person name="Xie G."/>
            <person name="Foley B.T."/>
            <person name="Williamson C.H."/>
            <person name="Foster J.T."/>
            <person name="Johnson S.L."/>
            <person name="Chertkov O."/>
            <person name="Teshima H."/>
            <person name="Gibbons H.S."/>
            <person name="Johnsky L.A."/>
            <person name="Karavis M.A."/>
            <person name="Smith L.A."/>
        </authorList>
    </citation>
    <scope>NUCLEOTIDE SEQUENCE [LARGE SCALE GENOMIC DNA]</scope>
    <source>
        <strain evidence="2">Sullivan</strain>
    </source>
</reference>
<dbReference type="HOGENOM" id="CLU_1341313_0_0_9"/>
<proteinExistence type="predicted"/>
<organism evidence="2 3">
    <name type="scientific">Clostridium baratii str. Sullivan</name>
    <dbReference type="NCBI Taxonomy" id="1415775"/>
    <lineage>
        <taxon>Bacteria</taxon>
        <taxon>Bacillati</taxon>
        <taxon>Bacillota</taxon>
        <taxon>Clostridia</taxon>
        <taxon>Eubacteriales</taxon>
        <taxon>Clostridiaceae</taxon>
        <taxon>Clostridium</taxon>
    </lineage>
</organism>
<dbReference type="KEGG" id="cbv:U729_1638"/>
<evidence type="ECO:0000256" key="1">
    <source>
        <dbReference type="SAM" id="MobiDB-lite"/>
    </source>
</evidence>